<accession>A0A5N6L0E2</accession>
<evidence type="ECO:0000313" key="9">
    <source>
        <dbReference type="Proteomes" id="UP000327013"/>
    </source>
</evidence>
<dbReference type="InterPro" id="IPR016589">
    <property type="entry name" value="tRNA_splic_SEN2"/>
</dbReference>
<comment type="caution">
    <text evidence="8">The sequence shown here is derived from an EMBL/GenBank/DDBJ whole genome shotgun (WGS) entry which is preliminary data.</text>
</comment>
<dbReference type="InterPro" id="IPR006676">
    <property type="entry name" value="tRNA_splic"/>
</dbReference>
<dbReference type="Pfam" id="PF01974">
    <property type="entry name" value="tRNA_int_endo"/>
    <property type="match status" value="1"/>
</dbReference>
<dbReference type="PANTHER" id="PTHR21227:SF0">
    <property type="entry name" value="TRNA-SPLICING ENDONUCLEASE SUBUNIT SEN2"/>
    <property type="match status" value="1"/>
</dbReference>
<evidence type="ECO:0000259" key="7">
    <source>
        <dbReference type="Pfam" id="PF01974"/>
    </source>
</evidence>
<comment type="function">
    <text evidence="4">Constitutes one of the two catalytic subunit of the tRNA-splicing endonuclease complex, a complex responsible for identification and cleavage of the splice sites in pre-tRNA. It cleaves pre-tRNA at the 5'- and 3'-splice sites to release the intron. The products are an intron and two tRNA half-molecules bearing 2',3'-cyclic phosphate and 5'-OH termini. There are no conserved sequences at the splice sites, but the intron is invariably located at the same site in the gene, placing the splice sites an invariant distance from the constant structural features of the tRNA body.</text>
</comment>
<dbReference type="OrthoDB" id="10249562at2759"/>
<dbReference type="GO" id="GO:0005737">
    <property type="term" value="C:cytoplasm"/>
    <property type="evidence" value="ECO:0007669"/>
    <property type="project" value="TreeGrafter"/>
</dbReference>
<evidence type="ECO:0000256" key="4">
    <source>
        <dbReference type="PIRNR" id="PIRNR011789"/>
    </source>
</evidence>
<feature type="compositionally biased region" description="Basic and acidic residues" evidence="6">
    <location>
        <begin position="142"/>
        <end position="152"/>
    </location>
</feature>
<dbReference type="EMBL" id="VIBQ01000017">
    <property type="protein sequence ID" value="KAB8360644.1"/>
    <property type="molecule type" value="Genomic_DNA"/>
</dbReference>
<feature type="region of interest" description="Disordered" evidence="6">
    <location>
        <begin position="1"/>
        <end position="22"/>
    </location>
</feature>
<evidence type="ECO:0000256" key="1">
    <source>
        <dbReference type="ARBA" id="ARBA00008078"/>
    </source>
</evidence>
<name>A0A5N6L0E2_9ROSI</name>
<dbReference type="InterPro" id="IPR006677">
    <property type="entry name" value="tRNA_intron_Endonuc_cat-like"/>
</dbReference>
<feature type="region of interest" description="Disordered" evidence="6">
    <location>
        <begin position="127"/>
        <end position="152"/>
    </location>
</feature>
<dbReference type="FunFam" id="3.40.1350.10:FF:000007">
    <property type="entry name" value="tRNA-splicing endonuclease subunit Sen2"/>
    <property type="match status" value="1"/>
</dbReference>
<evidence type="ECO:0000313" key="8">
    <source>
        <dbReference type="EMBL" id="KAB8360644.1"/>
    </source>
</evidence>
<dbReference type="CDD" id="cd22363">
    <property type="entry name" value="tRNA-intron_lyase_C"/>
    <property type="match status" value="1"/>
</dbReference>
<dbReference type="GO" id="GO:0003676">
    <property type="term" value="F:nucleic acid binding"/>
    <property type="evidence" value="ECO:0007669"/>
    <property type="project" value="InterPro"/>
</dbReference>
<keyword evidence="9" id="KW-1185">Reference proteome</keyword>
<feature type="active site" evidence="5">
    <location>
        <position position="368"/>
    </location>
</feature>
<dbReference type="GO" id="GO:0000214">
    <property type="term" value="C:tRNA-intron endonuclease complex"/>
    <property type="evidence" value="ECO:0007669"/>
    <property type="project" value="UniProtKB-UniRule"/>
</dbReference>
<dbReference type="InterPro" id="IPR036167">
    <property type="entry name" value="tRNA_intron_Endo_cat-like_sf"/>
</dbReference>
<keyword evidence="2 4" id="KW-0819">tRNA processing</keyword>
<feature type="active site" evidence="5">
    <location>
        <position position="319"/>
    </location>
</feature>
<gene>
    <name evidence="8" type="ORF">FH972_024382</name>
</gene>
<feature type="active site" evidence="5">
    <location>
        <position position="311"/>
    </location>
</feature>
<protein>
    <recommendedName>
        <fullName evidence="4">tRNA-splicing endonuclease subunit Sen2</fullName>
        <ecNumber evidence="4">4.6.1.16</ecNumber>
    </recommendedName>
</protein>
<organism evidence="8 9">
    <name type="scientific">Carpinus fangiana</name>
    <dbReference type="NCBI Taxonomy" id="176857"/>
    <lineage>
        <taxon>Eukaryota</taxon>
        <taxon>Viridiplantae</taxon>
        <taxon>Streptophyta</taxon>
        <taxon>Embryophyta</taxon>
        <taxon>Tracheophyta</taxon>
        <taxon>Spermatophyta</taxon>
        <taxon>Magnoliopsida</taxon>
        <taxon>eudicotyledons</taxon>
        <taxon>Gunneridae</taxon>
        <taxon>Pentapetalae</taxon>
        <taxon>rosids</taxon>
        <taxon>fabids</taxon>
        <taxon>Fagales</taxon>
        <taxon>Betulaceae</taxon>
        <taxon>Carpinus</taxon>
    </lineage>
</organism>
<dbReference type="GO" id="GO:0000213">
    <property type="term" value="F:tRNA-intron lyase activity"/>
    <property type="evidence" value="ECO:0007669"/>
    <property type="project" value="UniProtKB-UniRule"/>
</dbReference>
<dbReference type="PIRSF" id="PIRSF011789">
    <property type="entry name" value="tRNA_splic_SEN2"/>
    <property type="match status" value="1"/>
</dbReference>
<proteinExistence type="inferred from homology"/>
<dbReference type="Proteomes" id="UP000327013">
    <property type="component" value="Unassembled WGS sequence"/>
</dbReference>
<dbReference type="AlphaFoldDB" id="A0A5N6L0E2"/>
<dbReference type="SUPFAM" id="SSF53032">
    <property type="entry name" value="tRNA-intron endonuclease catalytic domain-like"/>
    <property type="match status" value="1"/>
</dbReference>
<comment type="similarity">
    <text evidence="1 4">Belongs to the tRNA-intron endonuclease family.</text>
</comment>
<keyword evidence="3 4" id="KW-0456">Lyase</keyword>
<sequence length="413" mass="46854">MASIIAESTTQTPRAPRPQRPNYAKLHAKPLPLETYPLPAFLPQNPLSILRIAYALISSYISNSSSHPAPHTHRAYYSAATRSVHVTDDISVRALWESGFFGKGSLSRSEPEWLEREKKRLGLVRDKAGETSAEITRKRREERREGKRERARLEREELEAQLRKEGKLTATESPLVTEQEHQIAASAGDAASDATFDGRSATIIDPLAAKEAEYAILQNQEHLQLIPYEAFFLSYALGILDVYDPASGQRLGSRDLLKLFRHTSVFPPLPANRAPPVDDPFILNYVVYHHFRSLGWVVRPGVKFSVDLLLYNRGPVFSHAEFAVLVVPDYSSGLWRSDERLQKIATTKKKEEWWWLHAANRVQGQVKKTLVLAYVEVPPPEEAHAASEDIGALLKRYRVKEVIIRRWTANRNR</sequence>
<reference evidence="8 9" key="1">
    <citation type="submission" date="2019-06" db="EMBL/GenBank/DDBJ databases">
        <title>A chromosomal-level reference genome of Carpinus fangiana (Coryloideae, Betulaceae).</title>
        <authorList>
            <person name="Yang X."/>
            <person name="Wang Z."/>
            <person name="Zhang L."/>
            <person name="Hao G."/>
            <person name="Liu J."/>
            <person name="Yang Y."/>
        </authorList>
    </citation>
    <scope>NUCLEOTIDE SEQUENCE [LARGE SCALE GENOMIC DNA]</scope>
    <source>
        <strain evidence="8">Cfa_2016G</strain>
        <tissue evidence="8">Leaf</tissue>
    </source>
</reference>
<evidence type="ECO:0000256" key="6">
    <source>
        <dbReference type="SAM" id="MobiDB-lite"/>
    </source>
</evidence>
<dbReference type="InterPro" id="IPR011856">
    <property type="entry name" value="tRNA_endonuc-like_dom_sf"/>
</dbReference>
<evidence type="ECO:0000256" key="2">
    <source>
        <dbReference type="ARBA" id="ARBA00022694"/>
    </source>
</evidence>
<feature type="domain" description="tRNA intron endonuclease catalytic" evidence="7">
    <location>
        <begin position="281"/>
        <end position="376"/>
    </location>
</feature>
<dbReference type="PANTHER" id="PTHR21227">
    <property type="entry name" value="TRNA-SPLICING ENDONUCLEASE SUBUNIT SEN2"/>
    <property type="match status" value="1"/>
</dbReference>
<evidence type="ECO:0000256" key="5">
    <source>
        <dbReference type="PIRSR" id="PIRSR011789-1"/>
    </source>
</evidence>
<dbReference type="Gene3D" id="3.40.1350.10">
    <property type="match status" value="1"/>
</dbReference>
<evidence type="ECO:0000256" key="3">
    <source>
        <dbReference type="ARBA" id="ARBA00023239"/>
    </source>
</evidence>
<dbReference type="GO" id="GO:0000379">
    <property type="term" value="P:tRNA-type intron splice site recognition and cleavage"/>
    <property type="evidence" value="ECO:0007669"/>
    <property type="project" value="TreeGrafter"/>
</dbReference>
<dbReference type="EC" id="4.6.1.16" evidence="4"/>